<evidence type="ECO:0000313" key="1">
    <source>
        <dbReference type="EMBL" id="PSS03339.1"/>
    </source>
</evidence>
<protein>
    <submittedName>
        <fullName evidence="1">Uncharacterized protein</fullName>
    </submittedName>
</protein>
<keyword evidence="2" id="KW-1185">Reference proteome</keyword>
<dbReference type="Proteomes" id="UP000241462">
    <property type="component" value="Unassembled WGS sequence"/>
</dbReference>
<reference evidence="1 2" key="1">
    <citation type="journal article" date="2018" name="Mycol. Prog.">
        <title>Coniella lustricola, a new species from submerged detritus.</title>
        <authorList>
            <person name="Raudabaugh D.B."/>
            <person name="Iturriaga T."/>
            <person name="Carver A."/>
            <person name="Mondo S."/>
            <person name="Pangilinan J."/>
            <person name="Lipzen A."/>
            <person name="He G."/>
            <person name="Amirebrahimi M."/>
            <person name="Grigoriev I.V."/>
            <person name="Miller A.N."/>
        </authorList>
    </citation>
    <scope>NUCLEOTIDE SEQUENCE [LARGE SCALE GENOMIC DNA]</scope>
    <source>
        <strain evidence="1 2">B22-T-1</strain>
    </source>
</reference>
<sequence length="211" mass="23103">MVCQRLQIPKYSFFLFTVSKTTTTTKKKKSNSLFFWFSTVLASVGWSARALAHGGALLFAPGWGPLCPWLARSPRAAFCDMTGRVLFDVLGDPVSDALSPIPATACCLSRLKGSVRSQVREGDGAAQRGSSDRRGAAGLCLAVRGHQSPQPPLVGSLSLLCRYINLVRPDQSCHPSGLGSLLYKTVLVLFCVSLRRQRLWICLAYWFIFCV</sequence>
<dbReference type="InParanoid" id="A0A2T3ALZ5"/>
<proteinExistence type="predicted"/>
<dbReference type="EMBL" id="KZ678375">
    <property type="protein sequence ID" value="PSS03339.1"/>
    <property type="molecule type" value="Genomic_DNA"/>
</dbReference>
<organism evidence="1 2">
    <name type="scientific">Coniella lustricola</name>
    <dbReference type="NCBI Taxonomy" id="2025994"/>
    <lineage>
        <taxon>Eukaryota</taxon>
        <taxon>Fungi</taxon>
        <taxon>Dikarya</taxon>
        <taxon>Ascomycota</taxon>
        <taxon>Pezizomycotina</taxon>
        <taxon>Sordariomycetes</taxon>
        <taxon>Sordariomycetidae</taxon>
        <taxon>Diaporthales</taxon>
        <taxon>Schizoparmaceae</taxon>
        <taxon>Coniella</taxon>
    </lineage>
</organism>
<gene>
    <name evidence="1" type="ORF">BD289DRAFT_191479</name>
</gene>
<accession>A0A2T3ALZ5</accession>
<name>A0A2T3ALZ5_9PEZI</name>
<dbReference type="AlphaFoldDB" id="A0A2T3ALZ5"/>
<evidence type="ECO:0000313" key="2">
    <source>
        <dbReference type="Proteomes" id="UP000241462"/>
    </source>
</evidence>